<dbReference type="PROSITE" id="PS51755">
    <property type="entry name" value="OMPR_PHOB"/>
    <property type="match status" value="1"/>
</dbReference>
<keyword evidence="2" id="KW-0805">Transcription regulation</keyword>
<evidence type="ECO:0000313" key="7">
    <source>
        <dbReference type="EMBL" id="RSM88736.1"/>
    </source>
</evidence>
<gene>
    <name evidence="7" type="ORF">DMH04_07985</name>
</gene>
<dbReference type="Pfam" id="PF00931">
    <property type="entry name" value="NB-ARC"/>
    <property type="match status" value="1"/>
</dbReference>
<dbReference type="CDD" id="cd15831">
    <property type="entry name" value="BTAD"/>
    <property type="match status" value="1"/>
</dbReference>
<dbReference type="InterPro" id="IPR001867">
    <property type="entry name" value="OmpR/PhoB-type_DNA-bd"/>
</dbReference>
<dbReference type="SMART" id="SM00028">
    <property type="entry name" value="TPR"/>
    <property type="match status" value="5"/>
</dbReference>
<dbReference type="RefSeq" id="WP_037261661.1">
    <property type="nucleotide sequence ID" value="NZ_QHKI01000004.1"/>
</dbReference>
<dbReference type="SUPFAM" id="SSF52540">
    <property type="entry name" value="P-loop containing nucleoside triphosphate hydrolases"/>
    <property type="match status" value="1"/>
</dbReference>
<dbReference type="OrthoDB" id="581105at2"/>
<proteinExistence type="inferred from homology"/>
<accession>A0A428ZKW2</accession>
<dbReference type="Pfam" id="PF00486">
    <property type="entry name" value="Trans_reg_C"/>
    <property type="match status" value="1"/>
</dbReference>
<dbReference type="PRINTS" id="PR00364">
    <property type="entry name" value="DISEASERSIST"/>
</dbReference>
<dbReference type="InterPro" id="IPR036388">
    <property type="entry name" value="WH-like_DNA-bd_sf"/>
</dbReference>
<dbReference type="SMART" id="SM01043">
    <property type="entry name" value="BTAD"/>
    <property type="match status" value="1"/>
</dbReference>
<dbReference type="Gene3D" id="1.25.40.10">
    <property type="entry name" value="Tetratricopeptide repeat domain"/>
    <property type="match status" value="2"/>
</dbReference>
<dbReference type="PANTHER" id="PTHR35807">
    <property type="entry name" value="TRANSCRIPTIONAL REGULATOR REDD-RELATED"/>
    <property type="match status" value="1"/>
</dbReference>
<keyword evidence="3 5" id="KW-0238">DNA-binding</keyword>
<dbReference type="InterPro" id="IPR019734">
    <property type="entry name" value="TPR_rpt"/>
</dbReference>
<dbReference type="InterPro" id="IPR011990">
    <property type="entry name" value="TPR-like_helical_dom_sf"/>
</dbReference>
<evidence type="ECO:0000256" key="2">
    <source>
        <dbReference type="ARBA" id="ARBA00023015"/>
    </source>
</evidence>
<feature type="domain" description="OmpR/PhoB-type" evidence="6">
    <location>
        <begin position="1"/>
        <end position="99"/>
    </location>
</feature>
<evidence type="ECO:0000256" key="1">
    <source>
        <dbReference type="ARBA" id="ARBA00005820"/>
    </source>
</evidence>
<reference evidence="7 8" key="1">
    <citation type="submission" date="2018-05" db="EMBL/GenBank/DDBJ databases">
        <title>Evolution of GPA BGCs.</title>
        <authorList>
            <person name="Waglechner N."/>
            <person name="Wright G.D."/>
        </authorList>
    </citation>
    <scope>NUCLEOTIDE SEQUENCE [LARGE SCALE GENOMIC DNA]</scope>
    <source>
        <strain evidence="7 8">A82846</strain>
    </source>
</reference>
<evidence type="ECO:0000259" key="6">
    <source>
        <dbReference type="PROSITE" id="PS51755"/>
    </source>
</evidence>
<dbReference type="EMBL" id="QHKI01000004">
    <property type="protein sequence ID" value="RSM88736.1"/>
    <property type="molecule type" value="Genomic_DNA"/>
</dbReference>
<dbReference type="InterPro" id="IPR027417">
    <property type="entry name" value="P-loop_NTPase"/>
</dbReference>
<dbReference type="SUPFAM" id="SSF46894">
    <property type="entry name" value="C-terminal effector domain of the bipartite response regulators"/>
    <property type="match status" value="1"/>
</dbReference>
<name>A0A428ZKW2_KIBAR</name>
<evidence type="ECO:0000256" key="5">
    <source>
        <dbReference type="PROSITE-ProRule" id="PRU01091"/>
    </source>
</evidence>
<dbReference type="Pfam" id="PF13424">
    <property type="entry name" value="TPR_12"/>
    <property type="match status" value="2"/>
</dbReference>
<dbReference type="Proteomes" id="UP000287547">
    <property type="component" value="Unassembled WGS sequence"/>
</dbReference>
<dbReference type="SUPFAM" id="SSF48452">
    <property type="entry name" value="TPR-like"/>
    <property type="match status" value="2"/>
</dbReference>
<dbReference type="Pfam" id="PF03704">
    <property type="entry name" value="BTAD"/>
    <property type="match status" value="1"/>
</dbReference>
<organism evidence="7 8">
    <name type="scientific">Kibdelosporangium aridum</name>
    <dbReference type="NCBI Taxonomy" id="2030"/>
    <lineage>
        <taxon>Bacteria</taxon>
        <taxon>Bacillati</taxon>
        <taxon>Actinomycetota</taxon>
        <taxon>Actinomycetes</taxon>
        <taxon>Pseudonocardiales</taxon>
        <taxon>Pseudonocardiaceae</taxon>
        <taxon>Kibdelosporangium</taxon>
    </lineage>
</organism>
<evidence type="ECO:0000256" key="4">
    <source>
        <dbReference type="ARBA" id="ARBA00023163"/>
    </source>
</evidence>
<evidence type="ECO:0000256" key="3">
    <source>
        <dbReference type="ARBA" id="ARBA00023125"/>
    </source>
</evidence>
<evidence type="ECO:0000313" key="8">
    <source>
        <dbReference type="Proteomes" id="UP000287547"/>
    </source>
</evidence>
<dbReference type="InterPro" id="IPR051677">
    <property type="entry name" value="AfsR-DnrI-RedD_regulator"/>
</dbReference>
<keyword evidence="4" id="KW-0804">Transcription</keyword>
<dbReference type="Gene3D" id="3.40.50.300">
    <property type="entry name" value="P-loop containing nucleotide triphosphate hydrolases"/>
    <property type="match status" value="1"/>
</dbReference>
<dbReference type="InterPro" id="IPR002182">
    <property type="entry name" value="NB-ARC"/>
</dbReference>
<protein>
    <submittedName>
        <fullName evidence="7">Tetratricopeptide repeat protein</fullName>
    </submittedName>
</protein>
<comment type="similarity">
    <text evidence="1">Belongs to the AfsR/DnrI/RedD regulatory family.</text>
</comment>
<feature type="DNA-binding region" description="OmpR/PhoB-type" evidence="5">
    <location>
        <begin position="1"/>
        <end position="99"/>
    </location>
</feature>
<dbReference type="GO" id="GO:0000160">
    <property type="term" value="P:phosphorelay signal transduction system"/>
    <property type="evidence" value="ECO:0007669"/>
    <property type="project" value="InterPro"/>
</dbReference>
<dbReference type="SMART" id="SM00862">
    <property type="entry name" value="Trans_reg_C"/>
    <property type="match status" value="1"/>
</dbReference>
<dbReference type="GO" id="GO:0006355">
    <property type="term" value="P:regulation of DNA-templated transcription"/>
    <property type="evidence" value="ECO:0007669"/>
    <property type="project" value="InterPro"/>
</dbReference>
<dbReference type="PANTHER" id="PTHR35807:SF1">
    <property type="entry name" value="TRANSCRIPTIONAL REGULATOR REDD"/>
    <property type="match status" value="1"/>
</dbReference>
<dbReference type="AlphaFoldDB" id="A0A428ZKW2"/>
<comment type="caution">
    <text evidence="7">The sequence shown here is derived from an EMBL/GenBank/DDBJ whole genome shotgun (WGS) entry which is preliminary data.</text>
</comment>
<dbReference type="InterPro" id="IPR005158">
    <property type="entry name" value="BTAD"/>
</dbReference>
<dbReference type="GO" id="GO:0003677">
    <property type="term" value="F:DNA binding"/>
    <property type="evidence" value="ECO:0007669"/>
    <property type="project" value="UniProtKB-UniRule"/>
</dbReference>
<sequence length="876" mass="95294">MGVRFEILGPVRIWVDGAEADVGPPTQVSLLSLLLIRAGQPVTMTEIVDALWDDDPPRTAVNIVHRSVGALRRLTDPSLPARATGRLLLPSSSGYRLVVTADTLDLLRFRQLRAAEAFTEALALWRGPVAERVAPNVRSRPEFEAVTHEYLAVLGEAVDAGAATEVLPMLRQAAQEHPLDEPLQAKLIAALVATGKHQEARSVYEAVRDRLADSVGVDPGPELRRALRQPRVVPSQLPADLPEFSGREEEIANAMALLKVRAPATTCLAISGMAGVGKTTLAVHFAHKIAERFPDGLLYVHMRGYGADVLSSGEALGILLEAIGVPSQRVPDGLDGRTALYRSMLAGKRVLVVVDDARGAEHARPLLPGTADAMVIVTSRDRLVGLVARNGAHPIVLGLPTSDEALDLLARLIGASGVTAEPEAAREIVLHCGRLPLALGVVAARVTAWPSLRLTDIASQLRTDRLAALDSDEADVRTVFSWSYHAVSPDAARMYRLLSVHPGGYISGAAAASLAGLPLNRANAVLAELSRAHLVNERLPDRYLFHDLVRAHAAELVSEEEAGEAEARLVCHYLHSARAASTLLYAYWYRSYSGPEMPHEGVTVMKFADNQQAEAWLRSELSALLAVAGQTRGRLAAAIEIFLDRQGRWHDQVTLQRDALASADDARGRARAHRALGFALGRLDDFDAADSHLAEAFILFDSLNDLDGVAITNRYQAFLANRRTRYDQALEFYEHALECYVATSDGRGQATVHNEVGWTHILAGDYTKALSECELAVSMQERLGNANGEASASDSVGYAYHHLGQDVEAIRWYERALRIYRRINDVFLEADTLRHIGEAHQALGNEHEAKTVLRQALEILEELGHPDAEQVRAQLS</sequence>
<dbReference type="Gene3D" id="1.10.10.10">
    <property type="entry name" value="Winged helix-like DNA-binding domain superfamily/Winged helix DNA-binding domain"/>
    <property type="match status" value="1"/>
</dbReference>
<dbReference type="InterPro" id="IPR016032">
    <property type="entry name" value="Sig_transdc_resp-reg_C-effctor"/>
</dbReference>
<dbReference type="GO" id="GO:0043531">
    <property type="term" value="F:ADP binding"/>
    <property type="evidence" value="ECO:0007669"/>
    <property type="project" value="InterPro"/>
</dbReference>